<dbReference type="Gene3D" id="1.25.40.10">
    <property type="entry name" value="Tetratricopeptide repeat domain"/>
    <property type="match status" value="1"/>
</dbReference>
<dbReference type="AlphaFoldDB" id="K0SWW5"/>
<accession>K0SWW5</accession>
<dbReference type="Pfam" id="PF08238">
    <property type="entry name" value="Sel1"/>
    <property type="match status" value="2"/>
</dbReference>
<proteinExistence type="inferred from homology"/>
<comment type="similarity">
    <text evidence="1">Belongs to the sel-1 family.</text>
</comment>
<dbReference type="OrthoDB" id="64419at2759"/>
<sequence length="378" mass="41707">AEDAPLPPDGLSPPSPHRRTIRAYTIASRKAVRIFISIWRKKGKGLLSYSSQKKESEILRKGETGRLHLLLLFWQLSIVFVLKCSHASSPAAANPSLFALDAPPCLFVFSEEAMCRGEEDQGAPATLHSPGASTGCLLPSVTEEELMNSGHELHERYTCPLCCLPISLPLGKHSIFKTCCSKTVCNGCVLALHRRGMKTCAFCRTPTPDNDAAIALIQKRVDARDPKATGYLASAYYYGNNGLQQDVPRAIKLWTKAANLSDLNAHCMLGCRYYYGDGVEQNVAQGIRHFQHAAMQGDPESRYALGFHEHGNGNHELAVRHWMISAKMGLEGSLNAIKDMFMKGHANKAQYAEALRGYQSALEETRSPQREEAKAFFN</sequence>
<evidence type="ECO:0008006" key="4">
    <source>
        <dbReference type="Google" id="ProtNLM"/>
    </source>
</evidence>
<dbReference type="Proteomes" id="UP000266841">
    <property type="component" value="Unassembled WGS sequence"/>
</dbReference>
<name>K0SWW5_THAOC</name>
<feature type="non-terminal residue" evidence="2">
    <location>
        <position position="1"/>
    </location>
</feature>
<evidence type="ECO:0000313" key="2">
    <source>
        <dbReference type="EMBL" id="EJK70918.1"/>
    </source>
</evidence>
<dbReference type="SUPFAM" id="SSF81901">
    <property type="entry name" value="HCP-like"/>
    <property type="match status" value="1"/>
</dbReference>
<protein>
    <recommendedName>
        <fullName evidence="4">RING-type domain-containing protein</fullName>
    </recommendedName>
</protein>
<gene>
    <name evidence="2" type="ORF">THAOC_07686</name>
</gene>
<dbReference type="EMBL" id="AGNL01007876">
    <property type="protein sequence ID" value="EJK70918.1"/>
    <property type="molecule type" value="Genomic_DNA"/>
</dbReference>
<comment type="caution">
    <text evidence="2">The sequence shown here is derived from an EMBL/GenBank/DDBJ whole genome shotgun (WGS) entry which is preliminary data.</text>
</comment>
<keyword evidence="3" id="KW-1185">Reference proteome</keyword>
<reference evidence="2 3" key="1">
    <citation type="journal article" date="2012" name="Genome Biol.">
        <title>Genome and low-iron response of an oceanic diatom adapted to chronic iron limitation.</title>
        <authorList>
            <person name="Lommer M."/>
            <person name="Specht M."/>
            <person name="Roy A.S."/>
            <person name="Kraemer L."/>
            <person name="Andreson R."/>
            <person name="Gutowska M.A."/>
            <person name="Wolf J."/>
            <person name="Bergner S.V."/>
            <person name="Schilhabel M.B."/>
            <person name="Klostermeier U.C."/>
            <person name="Beiko R.G."/>
            <person name="Rosenstiel P."/>
            <person name="Hippler M."/>
            <person name="Laroche J."/>
        </authorList>
    </citation>
    <scope>NUCLEOTIDE SEQUENCE [LARGE SCALE GENOMIC DNA]</scope>
    <source>
        <strain evidence="2 3">CCMP1005</strain>
    </source>
</reference>
<evidence type="ECO:0000256" key="1">
    <source>
        <dbReference type="ARBA" id="ARBA00038101"/>
    </source>
</evidence>
<dbReference type="PANTHER" id="PTHR11102">
    <property type="entry name" value="SEL-1-LIKE PROTEIN"/>
    <property type="match status" value="1"/>
</dbReference>
<organism evidence="2 3">
    <name type="scientific">Thalassiosira oceanica</name>
    <name type="common">Marine diatom</name>
    <dbReference type="NCBI Taxonomy" id="159749"/>
    <lineage>
        <taxon>Eukaryota</taxon>
        <taxon>Sar</taxon>
        <taxon>Stramenopiles</taxon>
        <taxon>Ochrophyta</taxon>
        <taxon>Bacillariophyta</taxon>
        <taxon>Coscinodiscophyceae</taxon>
        <taxon>Thalassiosirophycidae</taxon>
        <taxon>Thalassiosirales</taxon>
        <taxon>Thalassiosiraceae</taxon>
        <taxon>Thalassiosira</taxon>
    </lineage>
</organism>
<dbReference type="InterPro" id="IPR050767">
    <property type="entry name" value="Sel1_AlgK"/>
</dbReference>
<dbReference type="InterPro" id="IPR011990">
    <property type="entry name" value="TPR-like_helical_dom_sf"/>
</dbReference>
<evidence type="ECO:0000313" key="3">
    <source>
        <dbReference type="Proteomes" id="UP000266841"/>
    </source>
</evidence>
<dbReference type="SMART" id="SM00671">
    <property type="entry name" value="SEL1"/>
    <property type="match status" value="3"/>
</dbReference>
<dbReference type="InterPro" id="IPR006597">
    <property type="entry name" value="Sel1-like"/>
</dbReference>
<dbReference type="PANTHER" id="PTHR11102:SF160">
    <property type="entry name" value="ERAD-ASSOCIATED E3 UBIQUITIN-PROTEIN LIGASE COMPONENT HRD3"/>
    <property type="match status" value="1"/>
</dbReference>